<protein>
    <recommendedName>
        <fullName evidence="3">Serine aminopeptidase S33 domain-containing protein</fullName>
    </recommendedName>
</protein>
<dbReference type="InterPro" id="IPR029058">
    <property type="entry name" value="AB_hydrolase_fold"/>
</dbReference>
<dbReference type="RefSeq" id="WP_013943298.1">
    <property type="nucleotide sequence ID" value="NC_015713.1"/>
</dbReference>
<gene>
    <name evidence="1" type="ordered locus">SNE_A09540</name>
</gene>
<dbReference type="KEGG" id="sng:SNE_A09540"/>
<proteinExistence type="predicted"/>
<reference evidence="1 2" key="2">
    <citation type="journal article" date="2011" name="Mol. Biol. Evol.">
        <title>Unity in variety--the pan-genome of the Chlamydiae.</title>
        <authorList>
            <person name="Collingro A."/>
            <person name="Tischler P."/>
            <person name="Weinmaier T."/>
            <person name="Penz T."/>
            <person name="Heinz E."/>
            <person name="Brunham R.C."/>
            <person name="Read T.D."/>
            <person name="Bavoil P.M."/>
            <person name="Sachse K."/>
            <person name="Kahane S."/>
            <person name="Friedman M.G."/>
            <person name="Rattei T."/>
            <person name="Myers G.S."/>
            <person name="Horn M."/>
        </authorList>
    </citation>
    <scope>NUCLEOTIDE SEQUENCE [LARGE SCALE GENOMIC DNA]</scope>
    <source>
        <strain evidence="2">ATCC VR-1471 / Z</strain>
    </source>
</reference>
<dbReference type="OrthoDB" id="9809549at2"/>
<evidence type="ECO:0000313" key="1">
    <source>
        <dbReference type="EMBL" id="CCB88831.1"/>
    </source>
</evidence>
<evidence type="ECO:0008006" key="3">
    <source>
        <dbReference type="Google" id="ProtNLM"/>
    </source>
</evidence>
<dbReference type="eggNOG" id="COG1073">
    <property type="taxonomic scope" value="Bacteria"/>
</dbReference>
<reference key="1">
    <citation type="journal article" date="2011" name="Mol. Biol. Evol.">
        <title>Unity in variety -- the pan-genome of the Chlamydiae.</title>
        <authorList>
            <person name="Collingro A."/>
            <person name="Tischler P."/>
            <person name="Weinmaier T."/>
            <person name="Penz T."/>
            <person name="Heinz E."/>
            <person name="Brunham R.C."/>
            <person name="Read T.D."/>
            <person name="Bavoil P.M."/>
            <person name="Sachse K."/>
            <person name="Kahane S."/>
            <person name="Friedman M.G."/>
            <person name="Rattei T."/>
            <person name="Myers G.S.A."/>
            <person name="Horn M."/>
        </authorList>
    </citation>
    <scope>NUCLEOTIDE SEQUENCE</scope>
    <source>
        <strain>Z</strain>
    </source>
</reference>
<dbReference type="Proteomes" id="UP000000496">
    <property type="component" value="Chromosome gsn.131"/>
</dbReference>
<organism evidence="1 2">
    <name type="scientific">Simkania negevensis (strain ATCC VR-1471 / DSM 27360 / Z)</name>
    <dbReference type="NCBI Taxonomy" id="331113"/>
    <lineage>
        <taxon>Bacteria</taxon>
        <taxon>Pseudomonadati</taxon>
        <taxon>Chlamydiota</taxon>
        <taxon>Chlamydiia</taxon>
        <taxon>Parachlamydiales</taxon>
        <taxon>Simkaniaceae</taxon>
        <taxon>Simkania</taxon>
    </lineage>
</organism>
<dbReference type="SUPFAM" id="SSF53474">
    <property type="entry name" value="alpha/beta-Hydrolases"/>
    <property type="match status" value="1"/>
</dbReference>
<dbReference type="InterPro" id="IPR008536">
    <property type="entry name" value="DUF818"/>
</dbReference>
<dbReference type="STRING" id="331113.SNE_A09540"/>
<dbReference type="Pfam" id="PF05677">
    <property type="entry name" value="DUF818"/>
    <property type="match status" value="1"/>
</dbReference>
<dbReference type="Gene3D" id="3.40.50.1820">
    <property type="entry name" value="alpha/beta hydrolase"/>
    <property type="match status" value="1"/>
</dbReference>
<name>F8L7T3_SIMNZ</name>
<sequence>MQEIQKVNPLVTLLQKIFSQLWNAGLFENVDALRNQGISKLSQKRSSKVQQELDGLRSKLLAYAQHHHLQFTTPDKVLLDGMLLNAGKEKVILFVPGIGSFYEKIGEDESVISRFYAFFTTYFPDHSIFVFNSRGIGQSEGTFDLNKLYLDTVSAYHYLMEDLGYHLDTILLYTHSLGGLHAIQGAGIIQKQFPDIKMSAVNDRSLGEVATFTKAFLKESALGELAASLVDKLGLNLSAKTAWESLTGQKVVVVSKHDKTIPYEKAAFCHHVKCGKVIHLEGSDRELDHHTRSFTSEEAKLIALTILS</sequence>
<evidence type="ECO:0000313" key="2">
    <source>
        <dbReference type="Proteomes" id="UP000000496"/>
    </source>
</evidence>
<dbReference type="EMBL" id="FR872582">
    <property type="protein sequence ID" value="CCB88831.1"/>
    <property type="molecule type" value="Genomic_DNA"/>
</dbReference>
<accession>F8L7T3</accession>
<keyword evidence="2" id="KW-1185">Reference proteome</keyword>
<dbReference type="HOGENOM" id="CLU_902832_0_0_0"/>
<dbReference type="AlphaFoldDB" id="F8L7T3"/>